<evidence type="ECO:0000259" key="1">
    <source>
        <dbReference type="Pfam" id="PF00561"/>
    </source>
</evidence>
<sequence>MAKKFVNLQNGDRLAYQVYGGGKHTLVLFHGQLVSSWLEGSWRRAIDEADVRCIVFERPGYGDSSVMNITRVGDWIPLFQEAVRQLELHSFDVVGISAGGPYAYATAVGFPELVGRVWLLGGVPAVFRKEIFSLYPPKFQKGYLRLEDQPLSETQEYFENKLAEMKKGLRGEPGGYYENSLNDVSANRCIGPAREGRLHAIPWGFDPFSITQPVTLYYAKGDAMVPYEAAAQMARMLPNAKLITFVESQFRPGVNIHFSSINKGFFSLLKEYPKKPE</sequence>
<keyword evidence="3" id="KW-1185">Reference proteome</keyword>
<proteinExistence type="predicted"/>
<accession>A0A1W2CA35</accession>
<dbReference type="RefSeq" id="WP_084235326.1">
    <property type="nucleotide sequence ID" value="NZ_FWXW01000008.1"/>
</dbReference>
<gene>
    <name evidence="2" type="ORF">SAMN02745168_2652</name>
</gene>
<dbReference type="Proteomes" id="UP000192790">
    <property type="component" value="Unassembled WGS sequence"/>
</dbReference>
<evidence type="ECO:0000313" key="2">
    <source>
        <dbReference type="EMBL" id="SMC81844.1"/>
    </source>
</evidence>
<dbReference type="EMBL" id="FWXW01000008">
    <property type="protein sequence ID" value="SMC81844.1"/>
    <property type="molecule type" value="Genomic_DNA"/>
</dbReference>
<dbReference type="Gene3D" id="3.40.50.1820">
    <property type="entry name" value="alpha/beta hydrolase"/>
    <property type="match status" value="1"/>
</dbReference>
<dbReference type="PANTHER" id="PTHR43433">
    <property type="entry name" value="HYDROLASE, ALPHA/BETA FOLD FAMILY PROTEIN"/>
    <property type="match status" value="1"/>
</dbReference>
<organism evidence="2 3">
    <name type="scientific">Papillibacter cinnamivorans DSM 12816</name>
    <dbReference type="NCBI Taxonomy" id="1122930"/>
    <lineage>
        <taxon>Bacteria</taxon>
        <taxon>Bacillati</taxon>
        <taxon>Bacillota</taxon>
        <taxon>Clostridia</taxon>
        <taxon>Eubacteriales</taxon>
        <taxon>Oscillospiraceae</taxon>
        <taxon>Papillibacter</taxon>
    </lineage>
</organism>
<dbReference type="OrthoDB" id="1817159at2"/>
<evidence type="ECO:0000313" key="3">
    <source>
        <dbReference type="Proteomes" id="UP000192790"/>
    </source>
</evidence>
<dbReference type="InterPro" id="IPR029058">
    <property type="entry name" value="AB_hydrolase_fold"/>
</dbReference>
<dbReference type="InterPro" id="IPR000073">
    <property type="entry name" value="AB_hydrolase_1"/>
</dbReference>
<dbReference type="InterPro" id="IPR050471">
    <property type="entry name" value="AB_hydrolase"/>
</dbReference>
<protein>
    <submittedName>
        <fullName evidence="2">Pimeloyl-ACP methyl ester carboxylesterase</fullName>
    </submittedName>
</protein>
<name>A0A1W2CA35_9FIRM</name>
<feature type="domain" description="AB hydrolase-1" evidence="1">
    <location>
        <begin position="25"/>
        <end position="247"/>
    </location>
</feature>
<dbReference type="PANTHER" id="PTHR43433:SF5">
    <property type="entry name" value="AB HYDROLASE-1 DOMAIN-CONTAINING PROTEIN"/>
    <property type="match status" value="1"/>
</dbReference>
<dbReference type="Pfam" id="PF00561">
    <property type="entry name" value="Abhydrolase_1"/>
    <property type="match status" value="1"/>
</dbReference>
<reference evidence="2 3" key="1">
    <citation type="submission" date="2017-04" db="EMBL/GenBank/DDBJ databases">
        <authorList>
            <person name="Afonso C.L."/>
            <person name="Miller P.J."/>
            <person name="Scott M.A."/>
            <person name="Spackman E."/>
            <person name="Goraichik I."/>
            <person name="Dimitrov K.M."/>
            <person name="Suarez D.L."/>
            <person name="Swayne D.E."/>
        </authorList>
    </citation>
    <scope>NUCLEOTIDE SEQUENCE [LARGE SCALE GENOMIC DNA]</scope>
    <source>
        <strain evidence="2 3">DSM 12816</strain>
    </source>
</reference>
<dbReference type="AlphaFoldDB" id="A0A1W2CA35"/>
<dbReference type="PRINTS" id="PR00111">
    <property type="entry name" value="ABHYDROLASE"/>
</dbReference>
<dbReference type="STRING" id="1122930.SAMN02745168_2652"/>
<dbReference type="SUPFAM" id="SSF53474">
    <property type="entry name" value="alpha/beta-Hydrolases"/>
    <property type="match status" value="1"/>
</dbReference>